<feature type="compositionally biased region" description="Pro residues" evidence="1">
    <location>
        <begin position="45"/>
        <end position="56"/>
    </location>
</feature>
<gene>
    <name evidence="2" type="ORF">HAQ05_08140</name>
</gene>
<dbReference type="RefSeq" id="WP_190419228.1">
    <property type="nucleotide sequence ID" value="NZ_JAAOCA010000008.1"/>
</dbReference>
<feature type="compositionally biased region" description="Low complexity" evidence="1">
    <location>
        <begin position="57"/>
        <end position="67"/>
    </location>
</feature>
<feature type="compositionally biased region" description="Pro residues" evidence="1">
    <location>
        <begin position="68"/>
        <end position="77"/>
    </location>
</feature>
<dbReference type="Proteomes" id="UP000805841">
    <property type="component" value="Unassembled WGS sequence"/>
</dbReference>
<dbReference type="EMBL" id="JAAOCA010000008">
    <property type="protein sequence ID" value="MBD1598673.1"/>
    <property type="molecule type" value="Genomic_DNA"/>
</dbReference>
<proteinExistence type="predicted"/>
<protein>
    <submittedName>
        <fullName evidence="2">Uncharacterized protein</fullName>
    </submittedName>
</protein>
<organism evidence="2 3">
    <name type="scientific">Pseudomonas typographi</name>
    <dbReference type="NCBI Taxonomy" id="2715964"/>
    <lineage>
        <taxon>Bacteria</taxon>
        <taxon>Pseudomonadati</taxon>
        <taxon>Pseudomonadota</taxon>
        <taxon>Gammaproteobacteria</taxon>
        <taxon>Pseudomonadales</taxon>
        <taxon>Pseudomonadaceae</taxon>
        <taxon>Pseudomonas</taxon>
    </lineage>
</organism>
<comment type="caution">
    <text evidence="2">The sequence shown here is derived from an EMBL/GenBank/DDBJ whole genome shotgun (WGS) entry which is preliminary data.</text>
</comment>
<sequence>MKLDPNISAMLAALQPNQIGRLAWTLLANPFAEAYAVQAGGMPGQPDPDSPQPEQPGEPTEPGEPTIPDTPPPAPVA</sequence>
<keyword evidence="3" id="KW-1185">Reference proteome</keyword>
<evidence type="ECO:0000256" key="1">
    <source>
        <dbReference type="SAM" id="MobiDB-lite"/>
    </source>
</evidence>
<evidence type="ECO:0000313" key="2">
    <source>
        <dbReference type="EMBL" id="MBD1598673.1"/>
    </source>
</evidence>
<reference evidence="2 3" key="1">
    <citation type="journal article" date="2020" name="Insects">
        <title>Bacteria Belonging to Pseudomonas typographi sp. nov. from the Bark Beetle Ips typographus Have Genomic Potential to Aid in the Host Ecology.</title>
        <authorList>
            <person name="Peral-Aranega E."/>
            <person name="Saati-Santamaria Z."/>
            <person name="Kolarik M."/>
            <person name="Rivas R."/>
            <person name="Garcia-Fraile P."/>
        </authorList>
    </citation>
    <scope>NUCLEOTIDE SEQUENCE [LARGE SCALE GENOMIC DNA]</scope>
    <source>
        <strain evidence="2 3">CA3A</strain>
    </source>
</reference>
<accession>A0ABR7YZV9</accession>
<evidence type="ECO:0000313" key="3">
    <source>
        <dbReference type="Proteomes" id="UP000805841"/>
    </source>
</evidence>
<name>A0ABR7YZV9_9PSED</name>
<feature type="region of interest" description="Disordered" evidence="1">
    <location>
        <begin position="38"/>
        <end position="77"/>
    </location>
</feature>